<proteinExistence type="predicted"/>
<gene>
    <name evidence="1" type="ORF">GCM10009809_38190</name>
</gene>
<accession>A0ABN2JWE4</accession>
<evidence type="ECO:0000313" key="1">
    <source>
        <dbReference type="EMBL" id="GAA1739133.1"/>
    </source>
</evidence>
<dbReference type="RefSeq" id="WP_344250429.1">
    <property type="nucleotide sequence ID" value="NZ_BAAAPM010000009.1"/>
</dbReference>
<organism evidence="1 2">
    <name type="scientific">Isoptericola hypogeus</name>
    <dbReference type="NCBI Taxonomy" id="300179"/>
    <lineage>
        <taxon>Bacteria</taxon>
        <taxon>Bacillati</taxon>
        <taxon>Actinomycetota</taxon>
        <taxon>Actinomycetes</taxon>
        <taxon>Micrococcales</taxon>
        <taxon>Promicromonosporaceae</taxon>
        <taxon>Isoptericola</taxon>
    </lineage>
</organism>
<sequence>MARDRSPRQRFYDTATTWAADRGADNAKLIDAAVTALLAGLDSPTLREIAASQPGDDTDDLQTLLDATASELLLPRLGSLALTDVIADDGTIGPRVAVENLQLKVVHADTFDDFEVQVFIDGVEMTSRAAGAGMGPFTLFVPENRLVATTEPHVAPIARCQCGEYGCGVTDVRIVRHDGVVHWDWLAEVPMPHGVTFDAAEYDAEISRAASDRSWERPEDFVRREIVVRSDAHALWQVGLALRSAWRERDQPDRIRLSLDTIDRNYQVFFLLDFDERRPTSTVDEALRVLARPPAVWAAEFHAIRPDVTARPAMAGASWTRFEFPRRAAR</sequence>
<protein>
    <submittedName>
        <fullName evidence="1">Uncharacterized protein</fullName>
    </submittedName>
</protein>
<dbReference type="Proteomes" id="UP001501138">
    <property type="component" value="Unassembled WGS sequence"/>
</dbReference>
<keyword evidence="2" id="KW-1185">Reference proteome</keyword>
<evidence type="ECO:0000313" key="2">
    <source>
        <dbReference type="Proteomes" id="UP001501138"/>
    </source>
</evidence>
<dbReference type="EMBL" id="BAAAPM010000009">
    <property type="protein sequence ID" value="GAA1739133.1"/>
    <property type="molecule type" value="Genomic_DNA"/>
</dbReference>
<name>A0ABN2JWE4_9MICO</name>
<reference evidence="1 2" key="1">
    <citation type="journal article" date="2019" name="Int. J. Syst. Evol. Microbiol.">
        <title>The Global Catalogue of Microorganisms (GCM) 10K type strain sequencing project: providing services to taxonomists for standard genome sequencing and annotation.</title>
        <authorList>
            <consortium name="The Broad Institute Genomics Platform"/>
            <consortium name="The Broad Institute Genome Sequencing Center for Infectious Disease"/>
            <person name="Wu L."/>
            <person name="Ma J."/>
        </authorList>
    </citation>
    <scope>NUCLEOTIDE SEQUENCE [LARGE SCALE GENOMIC DNA]</scope>
    <source>
        <strain evidence="1 2">JCM 15589</strain>
    </source>
</reference>
<comment type="caution">
    <text evidence="1">The sequence shown here is derived from an EMBL/GenBank/DDBJ whole genome shotgun (WGS) entry which is preliminary data.</text>
</comment>